<name>A0AA44ZNG2_PSEA5</name>
<feature type="compositionally biased region" description="Basic and acidic residues" evidence="1">
    <location>
        <begin position="97"/>
        <end position="117"/>
    </location>
</feature>
<evidence type="ECO:0000313" key="2">
    <source>
        <dbReference type="EMBL" id="PKB29843.1"/>
    </source>
</evidence>
<dbReference type="AlphaFoldDB" id="A0AA44ZNG2"/>
<feature type="region of interest" description="Disordered" evidence="1">
    <location>
        <begin position="83"/>
        <end position="117"/>
    </location>
</feature>
<evidence type="ECO:0000256" key="1">
    <source>
        <dbReference type="SAM" id="MobiDB-lite"/>
    </source>
</evidence>
<dbReference type="EMBL" id="PHUJ01000003">
    <property type="protein sequence ID" value="PKB29843.1"/>
    <property type="molecule type" value="Genomic_DNA"/>
</dbReference>
<reference evidence="2 3" key="1">
    <citation type="submission" date="2017-11" db="EMBL/GenBank/DDBJ databases">
        <title>Sequencing the genomes of 1000 actinobacteria strains.</title>
        <authorList>
            <person name="Klenk H.-P."/>
        </authorList>
    </citation>
    <scope>NUCLEOTIDE SEQUENCE [LARGE SCALE GENOMIC DNA]</scope>
    <source>
        <strain evidence="2 3">DSM 44104</strain>
    </source>
</reference>
<dbReference type="RefSeq" id="WP_100878108.1">
    <property type="nucleotide sequence ID" value="NZ_JBICSI010000005.1"/>
</dbReference>
<comment type="caution">
    <text evidence="2">The sequence shown here is derived from an EMBL/GenBank/DDBJ whole genome shotgun (WGS) entry which is preliminary data.</text>
</comment>
<proteinExistence type="predicted"/>
<protein>
    <submittedName>
        <fullName evidence="2">Uncharacterized protein</fullName>
    </submittedName>
</protein>
<feature type="region of interest" description="Disordered" evidence="1">
    <location>
        <begin position="136"/>
        <end position="177"/>
    </location>
</feature>
<gene>
    <name evidence="2" type="ORF">ATL51_1489</name>
</gene>
<sequence>MDPRIFGVVPEHVGAVRSWLDAQDVPCVLSRDLYSPTVTGWAVLDGGCTEIHRYGLTSLPSGIRVVGGTALRLLIAELDLSGGPRPDPGAPFAGAPELRERHRGDGARDNSARERAELLASCETGEDIRAVAEQLLGPLPRGPGPGPTPGRVRPHGPMGSWRSQQWVEQQMATRRPD</sequence>
<feature type="compositionally biased region" description="Polar residues" evidence="1">
    <location>
        <begin position="161"/>
        <end position="177"/>
    </location>
</feature>
<dbReference type="Proteomes" id="UP000232453">
    <property type="component" value="Unassembled WGS sequence"/>
</dbReference>
<organism evidence="2 3">
    <name type="scientific">Pseudonocardia alni</name>
    <name type="common">Amycolata alni</name>
    <dbReference type="NCBI Taxonomy" id="33907"/>
    <lineage>
        <taxon>Bacteria</taxon>
        <taxon>Bacillati</taxon>
        <taxon>Actinomycetota</taxon>
        <taxon>Actinomycetes</taxon>
        <taxon>Pseudonocardiales</taxon>
        <taxon>Pseudonocardiaceae</taxon>
        <taxon>Pseudonocardia</taxon>
    </lineage>
</organism>
<evidence type="ECO:0000313" key="3">
    <source>
        <dbReference type="Proteomes" id="UP000232453"/>
    </source>
</evidence>
<accession>A0AA44ZNG2</accession>